<accession>A0A6A6DXX6</accession>
<dbReference type="Proteomes" id="UP000800200">
    <property type="component" value="Unassembled WGS sequence"/>
</dbReference>
<reference evidence="1" key="1">
    <citation type="journal article" date="2020" name="Stud. Mycol.">
        <title>101 Dothideomycetes genomes: a test case for predicting lifestyles and emergence of pathogens.</title>
        <authorList>
            <person name="Haridas S."/>
            <person name="Albert R."/>
            <person name="Binder M."/>
            <person name="Bloem J."/>
            <person name="Labutti K."/>
            <person name="Salamov A."/>
            <person name="Andreopoulos B."/>
            <person name="Baker S."/>
            <person name="Barry K."/>
            <person name="Bills G."/>
            <person name="Bluhm B."/>
            <person name="Cannon C."/>
            <person name="Castanera R."/>
            <person name="Culley D."/>
            <person name="Daum C."/>
            <person name="Ezra D."/>
            <person name="Gonzalez J."/>
            <person name="Henrissat B."/>
            <person name="Kuo A."/>
            <person name="Liang C."/>
            <person name="Lipzen A."/>
            <person name="Lutzoni F."/>
            <person name="Magnuson J."/>
            <person name="Mondo S."/>
            <person name="Nolan M."/>
            <person name="Ohm R."/>
            <person name="Pangilinan J."/>
            <person name="Park H.-J."/>
            <person name="Ramirez L."/>
            <person name="Alfaro M."/>
            <person name="Sun H."/>
            <person name="Tritt A."/>
            <person name="Yoshinaga Y."/>
            <person name="Zwiers L.-H."/>
            <person name="Turgeon B."/>
            <person name="Goodwin S."/>
            <person name="Spatafora J."/>
            <person name="Crous P."/>
            <person name="Grigoriev I."/>
        </authorList>
    </citation>
    <scope>NUCLEOTIDE SEQUENCE</scope>
    <source>
        <strain evidence="1">CBS 207.26</strain>
    </source>
</reference>
<protein>
    <submittedName>
        <fullName evidence="1">Uncharacterized protein</fullName>
    </submittedName>
</protein>
<evidence type="ECO:0000313" key="1">
    <source>
        <dbReference type="EMBL" id="KAF2182830.1"/>
    </source>
</evidence>
<proteinExistence type="predicted"/>
<dbReference type="AlphaFoldDB" id="A0A6A6DXX6"/>
<dbReference type="EMBL" id="ML994646">
    <property type="protein sequence ID" value="KAF2182830.1"/>
    <property type="molecule type" value="Genomic_DNA"/>
</dbReference>
<name>A0A6A6DXX6_9PEZI</name>
<keyword evidence="2" id="KW-1185">Reference proteome</keyword>
<sequence length="129" mass="14846">MPFGEGDDLGIVWKYSILRVDIRALFAYPTSGTTLPTWDSDSQHAPPYVILSHRWRENEVTFEDFQYGGKCDEVELLINRVRELELLVQATAKKVVANVDKSQDLTIQNPDKIQQFKESNNDQFLISNQ</sequence>
<organism evidence="1 2">
    <name type="scientific">Zopfia rhizophila CBS 207.26</name>
    <dbReference type="NCBI Taxonomy" id="1314779"/>
    <lineage>
        <taxon>Eukaryota</taxon>
        <taxon>Fungi</taxon>
        <taxon>Dikarya</taxon>
        <taxon>Ascomycota</taxon>
        <taxon>Pezizomycotina</taxon>
        <taxon>Dothideomycetes</taxon>
        <taxon>Dothideomycetes incertae sedis</taxon>
        <taxon>Zopfiaceae</taxon>
        <taxon>Zopfia</taxon>
    </lineage>
</organism>
<gene>
    <name evidence="1" type="ORF">K469DRAFT_690561</name>
</gene>
<evidence type="ECO:0000313" key="2">
    <source>
        <dbReference type="Proteomes" id="UP000800200"/>
    </source>
</evidence>